<evidence type="ECO:0000256" key="1">
    <source>
        <dbReference type="SAM" id="MobiDB-lite"/>
    </source>
</evidence>
<dbReference type="SUPFAM" id="SSF110069">
    <property type="entry name" value="ApaG-like"/>
    <property type="match status" value="1"/>
</dbReference>
<dbReference type="Proteomes" id="UP001515480">
    <property type="component" value="Unassembled WGS sequence"/>
</dbReference>
<dbReference type="Gene3D" id="2.60.40.1470">
    <property type="entry name" value="ApaG domain"/>
    <property type="match status" value="1"/>
</dbReference>
<feature type="chain" id="PRO_5044316351" description="ApaG domain-containing protein" evidence="2">
    <location>
        <begin position="25"/>
        <end position="423"/>
    </location>
</feature>
<sequence length="423" mass="45359">MAARTLPACAAVLLAALSTQLLVASLTSSATRPRPPAAPRHASPPPPHASAPHPAPLRRRATPPRPDPSPLSATALEFAPEAVRRTGARDPSGADLRCGHAIPPESILRTVTAEGAAVSLSLRASYAGETAAEVYTWSVEVQLTNEGSLPLRPLTVHWLVTTFDAQTSEVQGPAFRGELPVMRPGETWTITESVRLTGSPTGALHGSFQIEQDAKEASEDEEFEVGGPAPSFATFNARVGRIALSPDGREAQVPCVDEASEAMLPLTSVSSAQKVMLGALTSVVEDLSDPANSRYVFQYTLQLNNVRPDVLLLSACRIETVDEQGQWRHEEHAYIQEGGDETVKLMPGAVLLFQGRFSVPSRTANMHGYVVLIFEDLPERTLTIPVARVGANAGRGMVPVFQPYVYPFGRSVEAARAEIDRSR</sequence>
<gene>
    <name evidence="4" type="ORF">AB1Y20_012767</name>
</gene>
<feature type="domain" description="ApaG" evidence="3">
    <location>
        <begin position="112"/>
        <end position="239"/>
    </location>
</feature>
<accession>A0AB34IJS2</accession>
<feature type="compositionally biased region" description="Pro residues" evidence="1">
    <location>
        <begin position="33"/>
        <end position="55"/>
    </location>
</feature>
<evidence type="ECO:0000256" key="2">
    <source>
        <dbReference type="SAM" id="SignalP"/>
    </source>
</evidence>
<organism evidence="4 5">
    <name type="scientific">Prymnesium parvum</name>
    <name type="common">Toxic golden alga</name>
    <dbReference type="NCBI Taxonomy" id="97485"/>
    <lineage>
        <taxon>Eukaryota</taxon>
        <taxon>Haptista</taxon>
        <taxon>Haptophyta</taxon>
        <taxon>Prymnesiophyceae</taxon>
        <taxon>Prymnesiales</taxon>
        <taxon>Prymnesiaceae</taxon>
        <taxon>Prymnesium</taxon>
    </lineage>
</organism>
<keyword evidence="2" id="KW-0732">Signal</keyword>
<evidence type="ECO:0000259" key="3">
    <source>
        <dbReference type="PROSITE" id="PS51087"/>
    </source>
</evidence>
<dbReference type="AlphaFoldDB" id="A0AB34IJS2"/>
<dbReference type="EMBL" id="JBGBPQ010000024">
    <property type="protein sequence ID" value="KAL1500093.1"/>
    <property type="molecule type" value="Genomic_DNA"/>
</dbReference>
<name>A0AB34IJS2_PRYPA</name>
<dbReference type="InterPro" id="IPR007474">
    <property type="entry name" value="ApaG_domain"/>
</dbReference>
<proteinExistence type="predicted"/>
<feature type="signal peptide" evidence="2">
    <location>
        <begin position="1"/>
        <end position="24"/>
    </location>
</feature>
<protein>
    <recommendedName>
        <fullName evidence="3">ApaG domain-containing protein</fullName>
    </recommendedName>
</protein>
<evidence type="ECO:0000313" key="5">
    <source>
        <dbReference type="Proteomes" id="UP001515480"/>
    </source>
</evidence>
<comment type="caution">
    <text evidence="4">The sequence shown here is derived from an EMBL/GenBank/DDBJ whole genome shotgun (WGS) entry which is preliminary data.</text>
</comment>
<feature type="region of interest" description="Disordered" evidence="1">
    <location>
        <begin position="27"/>
        <end position="72"/>
    </location>
</feature>
<evidence type="ECO:0000313" key="4">
    <source>
        <dbReference type="EMBL" id="KAL1500093.1"/>
    </source>
</evidence>
<dbReference type="PROSITE" id="PS51087">
    <property type="entry name" value="APAG"/>
    <property type="match status" value="1"/>
</dbReference>
<dbReference type="Pfam" id="PF04379">
    <property type="entry name" value="DUF525"/>
    <property type="match status" value="1"/>
</dbReference>
<dbReference type="InterPro" id="IPR036767">
    <property type="entry name" value="ApaG_sf"/>
</dbReference>
<keyword evidence="5" id="KW-1185">Reference proteome</keyword>
<reference evidence="4 5" key="1">
    <citation type="journal article" date="2024" name="Science">
        <title>Giant polyketide synthase enzymes in the biosynthesis of giant marine polyether toxins.</title>
        <authorList>
            <person name="Fallon T.R."/>
            <person name="Shende V.V."/>
            <person name="Wierzbicki I.H."/>
            <person name="Pendleton A.L."/>
            <person name="Watervoot N.F."/>
            <person name="Auber R.P."/>
            <person name="Gonzalez D.J."/>
            <person name="Wisecaver J.H."/>
            <person name="Moore B.S."/>
        </authorList>
    </citation>
    <scope>NUCLEOTIDE SEQUENCE [LARGE SCALE GENOMIC DNA]</scope>
    <source>
        <strain evidence="4 5">12B1</strain>
    </source>
</reference>